<evidence type="ECO:0000313" key="2">
    <source>
        <dbReference type="Proteomes" id="UP000218542"/>
    </source>
</evidence>
<reference evidence="2" key="1">
    <citation type="journal article" date="2017" name="Environ. Microbiol. Rep.">
        <title>Genetic Diversity of Marine Anaerobic Ammonium-Oxidizing Bacteria as Revealed by Genomic and Proteomic Analyses of 'Candidatus Scalindua japonica'.</title>
        <authorList>
            <person name="Oshiki M."/>
            <person name="Mizuto K."/>
            <person name="Kimura Z."/>
            <person name="Kindaichi T."/>
            <person name="Satoh H."/>
            <person name="Okabe S."/>
        </authorList>
    </citation>
    <scope>NUCLEOTIDE SEQUENCE [LARGE SCALE GENOMIC DNA]</scope>
    <source>
        <strain evidence="2">husup-a2</strain>
    </source>
</reference>
<evidence type="ECO:0000313" key="1">
    <source>
        <dbReference type="EMBL" id="GAX60695.1"/>
    </source>
</evidence>
<comment type="caution">
    <text evidence="1">The sequence shown here is derived from an EMBL/GenBank/DDBJ whole genome shotgun (WGS) entry which is preliminary data.</text>
</comment>
<protein>
    <submittedName>
        <fullName evidence="1">Diadenosine tetraphosphatase and related serine /threonine protein phosphatases</fullName>
    </submittedName>
</protein>
<dbReference type="EMBL" id="BAOS01000013">
    <property type="protein sequence ID" value="GAX60695.1"/>
    <property type="molecule type" value="Genomic_DNA"/>
</dbReference>
<sequence length="132" mass="15406">MNSILLNYSILNSKITFAGYTHKPAAYLYTKHKRDVHASVFIPTDQFDKKLMLQERQSVERLETFDISLSPGQRYYINPGSVDQPRDVIPMASYKIYDTETKKVYIEKAEYNHEVVRKKSLKQAFLLTLLIV</sequence>
<dbReference type="InterPro" id="IPR029052">
    <property type="entry name" value="Metallo-depent_PP-like"/>
</dbReference>
<keyword evidence="2" id="KW-1185">Reference proteome</keyword>
<dbReference type="Proteomes" id="UP000218542">
    <property type="component" value="Unassembled WGS sequence"/>
</dbReference>
<proteinExistence type="predicted"/>
<dbReference type="AlphaFoldDB" id="A0A286TXS1"/>
<accession>A0A286TXS1</accession>
<dbReference type="SUPFAM" id="SSF56300">
    <property type="entry name" value="Metallo-dependent phosphatases"/>
    <property type="match status" value="1"/>
</dbReference>
<name>A0A286TXS1_9BACT</name>
<dbReference type="Gene3D" id="3.60.21.10">
    <property type="match status" value="1"/>
</dbReference>
<organism evidence="1 2">
    <name type="scientific">Candidatus Scalindua japonica</name>
    <dbReference type="NCBI Taxonomy" id="1284222"/>
    <lineage>
        <taxon>Bacteria</taxon>
        <taxon>Pseudomonadati</taxon>
        <taxon>Planctomycetota</taxon>
        <taxon>Candidatus Brocadiia</taxon>
        <taxon>Candidatus Brocadiales</taxon>
        <taxon>Candidatus Scalinduaceae</taxon>
        <taxon>Candidatus Scalindua</taxon>
    </lineage>
</organism>
<gene>
    <name evidence="1" type="ORF">SCALIN_C13_0212</name>
</gene>